<dbReference type="SMART" id="SM00342">
    <property type="entry name" value="HTH_ARAC"/>
    <property type="match status" value="1"/>
</dbReference>
<dbReference type="GO" id="GO:0005829">
    <property type="term" value="C:cytosol"/>
    <property type="evidence" value="ECO:0007669"/>
    <property type="project" value="TreeGrafter"/>
</dbReference>
<dbReference type="Gene3D" id="1.10.10.60">
    <property type="entry name" value="Homeodomain-like"/>
    <property type="match status" value="1"/>
</dbReference>
<keyword evidence="2" id="KW-0238">DNA-binding</keyword>
<proteinExistence type="predicted"/>
<dbReference type="PANTHER" id="PTHR47894">
    <property type="entry name" value="HTH-TYPE TRANSCRIPTIONAL REGULATOR GADX"/>
    <property type="match status" value="1"/>
</dbReference>
<organism evidence="5 6">
    <name type="scientific">SAR86 cluster bacterium</name>
    <dbReference type="NCBI Taxonomy" id="2030880"/>
    <lineage>
        <taxon>Bacteria</taxon>
        <taxon>Pseudomonadati</taxon>
        <taxon>Pseudomonadota</taxon>
        <taxon>Gammaproteobacteria</taxon>
        <taxon>SAR86 cluster</taxon>
    </lineage>
</organism>
<dbReference type="Proteomes" id="UP000754644">
    <property type="component" value="Unassembled WGS sequence"/>
</dbReference>
<dbReference type="PROSITE" id="PS01124">
    <property type="entry name" value="HTH_ARAC_FAMILY_2"/>
    <property type="match status" value="1"/>
</dbReference>
<accession>A0A972VWY1</accession>
<dbReference type="Pfam" id="PF12833">
    <property type="entry name" value="HTH_18"/>
    <property type="match status" value="1"/>
</dbReference>
<protein>
    <submittedName>
        <fullName evidence="5">AraC family transcriptional regulator</fullName>
    </submittedName>
</protein>
<evidence type="ECO:0000256" key="1">
    <source>
        <dbReference type="ARBA" id="ARBA00023015"/>
    </source>
</evidence>
<reference evidence="5" key="1">
    <citation type="submission" date="2020-05" db="EMBL/GenBank/DDBJ databases">
        <title>Sulfur intermediates as new biogeochemical hubs in an aquatic model microbial ecosystem.</title>
        <authorList>
            <person name="Vigneron A."/>
        </authorList>
    </citation>
    <scope>NUCLEOTIDE SEQUENCE</scope>
    <source>
        <strain evidence="5">Bin.250</strain>
    </source>
</reference>
<sequence length="352" mass="39613">MAMLPKHDLDRRAVPMPQVLDLVEALQQRGHPLNKILRETGLVESDLANLELRVSYRQRIQQLENMLALAGTDGFWLAVPRETTIADFGLLGYAMMSSATLQQAIQIAVKYHKMAGVLFDLSFTKDDAANVAVLRLDHLLAEGLVAQFVVEDLFMGIAPLISLLTAKPFQPQEIFVSYPETDYSARYPGAFHCPVRFNQTHCEYRFGLDLLEQPLAEADSNTAKICEESCRKILNQMEIGADIVSRICHLLISTPGEFPKLEAIAGKLLLGTRTLRRRLKGLGTSYQKILDDVKKELAVEYLQTTSLSVQEISDLLGYSEVTNFRRAFVKWVHVSPYQYRKSLEREQAGQLG</sequence>
<evidence type="ECO:0000313" key="5">
    <source>
        <dbReference type="EMBL" id="NQV65810.1"/>
    </source>
</evidence>
<dbReference type="Pfam" id="PF12625">
    <property type="entry name" value="Arabinose_bd"/>
    <property type="match status" value="1"/>
</dbReference>
<evidence type="ECO:0000259" key="4">
    <source>
        <dbReference type="PROSITE" id="PS01124"/>
    </source>
</evidence>
<evidence type="ECO:0000256" key="2">
    <source>
        <dbReference type="ARBA" id="ARBA00023125"/>
    </source>
</evidence>
<dbReference type="PANTHER" id="PTHR47894:SF1">
    <property type="entry name" value="HTH-TYPE TRANSCRIPTIONAL REGULATOR VQSM"/>
    <property type="match status" value="1"/>
</dbReference>
<dbReference type="GO" id="GO:0000976">
    <property type="term" value="F:transcription cis-regulatory region binding"/>
    <property type="evidence" value="ECO:0007669"/>
    <property type="project" value="TreeGrafter"/>
</dbReference>
<dbReference type="InterPro" id="IPR009057">
    <property type="entry name" value="Homeodomain-like_sf"/>
</dbReference>
<dbReference type="EMBL" id="JABMOJ010000403">
    <property type="protein sequence ID" value="NQV65810.1"/>
    <property type="molecule type" value="Genomic_DNA"/>
</dbReference>
<dbReference type="GO" id="GO:0003700">
    <property type="term" value="F:DNA-binding transcription factor activity"/>
    <property type="evidence" value="ECO:0007669"/>
    <property type="project" value="InterPro"/>
</dbReference>
<dbReference type="AlphaFoldDB" id="A0A972VWY1"/>
<keyword evidence="3" id="KW-0804">Transcription</keyword>
<evidence type="ECO:0000313" key="6">
    <source>
        <dbReference type="Proteomes" id="UP000754644"/>
    </source>
</evidence>
<feature type="domain" description="HTH araC/xylS-type" evidence="4">
    <location>
        <begin position="245"/>
        <end position="342"/>
    </location>
</feature>
<keyword evidence="1" id="KW-0805">Transcription regulation</keyword>
<comment type="caution">
    <text evidence="5">The sequence shown here is derived from an EMBL/GenBank/DDBJ whole genome shotgun (WGS) entry which is preliminary data.</text>
</comment>
<name>A0A972VWY1_9GAMM</name>
<gene>
    <name evidence="5" type="ORF">HQ497_10650</name>
</gene>
<dbReference type="SUPFAM" id="SSF46689">
    <property type="entry name" value="Homeodomain-like"/>
    <property type="match status" value="1"/>
</dbReference>
<dbReference type="InterPro" id="IPR032687">
    <property type="entry name" value="AraC-type_N"/>
</dbReference>
<dbReference type="InterPro" id="IPR018060">
    <property type="entry name" value="HTH_AraC"/>
</dbReference>
<evidence type="ECO:0000256" key="3">
    <source>
        <dbReference type="ARBA" id="ARBA00023163"/>
    </source>
</evidence>